<dbReference type="EMBL" id="CAJVPY010016716">
    <property type="protein sequence ID" value="CAG8758407.1"/>
    <property type="molecule type" value="Genomic_DNA"/>
</dbReference>
<comment type="caution">
    <text evidence="1">The sequence shown here is derived from an EMBL/GenBank/DDBJ whole genome shotgun (WGS) entry which is preliminary data.</text>
</comment>
<feature type="non-terminal residue" evidence="1">
    <location>
        <position position="48"/>
    </location>
</feature>
<dbReference type="AlphaFoldDB" id="A0A9N9J203"/>
<reference evidence="1" key="1">
    <citation type="submission" date="2021-06" db="EMBL/GenBank/DDBJ databases">
        <authorList>
            <person name="Kallberg Y."/>
            <person name="Tangrot J."/>
            <person name="Rosling A."/>
        </authorList>
    </citation>
    <scope>NUCLEOTIDE SEQUENCE</scope>
    <source>
        <strain evidence="1">MA453B</strain>
    </source>
</reference>
<sequence length="48" mass="5725">KNLDNFLTINEKPENFLVINEENENQKYFIDEASNNFINKEAIDSEFE</sequence>
<dbReference type="Proteomes" id="UP000789405">
    <property type="component" value="Unassembled WGS sequence"/>
</dbReference>
<evidence type="ECO:0000313" key="1">
    <source>
        <dbReference type="EMBL" id="CAG8758407.1"/>
    </source>
</evidence>
<feature type="non-terminal residue" evidence="1">
    <location>
        <position position="1"/>
    </location>
</feature>
<protein>
    <submittedName>
        <fullName evidence="1">23989_t:CDS:1</fullName>
    </submittedName>
</protein>
<gene>
    <name evidence="1" type="ORF">DERYTH_LOCUS17571</name>
</gene>
<proteinExistence type="predicted"/>
<keyword evidence="2" id="KW-1185">Reference proteome</keyword>
<dbReference type="OrthoDB" id="2328946at2759"/>
<organism evidence="1 2">
    <name type="scientific">Dentiscutata erythropus</name>
    <dbReference type="NCBI Taxonomy" id="1348616"/>
    <lineage>
        <taxon>Eukaryota</taxon>
        <taxon>Fungi</taxon>
        <taxon>Fungi incertae sedis</taxon>
        <taxon>Mucoromycota</taxon>
        <taxon>Glomeromycotina</taxon>
        <taxon>Glomeromycetes</taxon>
        <taxon>Diversisporales</taxon>
        <taxon>Gigasporaceae</taxon>
        <taxon>Dentiscutata</taxon>
    </lineage>
</organism>
<name>A0A9N9J203_9GLOM</name>
<evidence type="ECO:0000313" key="2">
    <source>
        <dbReference type="Proteomes" id="UP000789405"/>
    </source>
</evidence>
<accession>A0A9N9J203</accession>